<evidence type="ECO:0000256" key="3">
    <source>
        <dbReference type="SAM" id="SignalP"/>
    </source>
</evidence>
<dbReference type="Gene3D" id="3.40.710.10">
    <property type="entry name" value="DD-peptidase/beta-lactamase superfamily"/>
    <property type="match status" value="1"/>
</dbReference>
<organism evidence="4 5">
    <name type="scientific">Sulfuritortus calidifontis</name>
    <dbReference type="NCBI Taxonomy" id="1914471"/>
    <lineage>
        <taxon>Bacteria</taxon>
        <taxon>Pseudomonadati</taxon>
        <taxon>Pseudomonadota</taxon>
        <taxon>Betaproteobacteria</taxon>
        <taxon>Nitrosomonadales</taxon>
        <taxon>Thiobacillaceae</taxon>
        <taxon>Sulfuritortus</taxon>
    </lineage>
</organism>
<keyword evidence="5" id="KW-1185">Reference proteome</keyword>
<keyword evidence="2" id="KW-0378">Hydrolase</keyword>
<accession>A0A4R3JTV3</accession>
<keyword evidence="3" id="KW-0732">Signal</keyword>
<dbReference type="InterPro" id="IPR012338">
    <property type="entry name" value="Beta-lactam/transpept-like"/>
</dbReference>
<dbReference type="PRINTS" id="PR00922">
    <property type="entry name" value="DADACBPTASE3"/>
</dbReference>
<feature type="signal peptide" evidence="3">
    <location>
        <begin position="1"/>
        <end position="20"/>
    </location>
</feature>
<proteinExistence type="inferred from homology"/>
<keyword evidence="4" id="KW-0645">Protease</keyword>
<dbReference type="RefSeq" id="WP_165919203.1">
    <property type="nucleotide sequence ID" value="NZ_AP018721.1"/>
</dbReference>
<dbReference type="PANTHER" id="PTHR30023">
    <property type="entry name" value="D-ALANYL-D-ALANINE CARBOXYPEPTIDASE"/>
    <property type="match status" value="1"/>
</dbReference>
<sequence length="465" mass="50425">MRLRLLLACLVFSHLGFADALPPEIGAALQQSGIPDTHLGLVLQPLDAAAPQLAWGEQRSLNPASVMKLVTTLAALDSLGPAHSWKTRVLYEGEIAHGVLKGTLILQGGGDPSLTLERFWLLLRELRQRGIREIRGDIMLDQTFYLIEPVDPGRFDQLPLKPYNAAPAALMVSQNAVALRLAPEGRKVRAALEPTLATVTVHNQLGLDDQACNGWQDGLGLSLDGRALRLMGRYPSSCGERTLWLNLLPPNETVAEVFAALWRELGGTHKGRILPGPAPAAAQALFEFDSQPLSLIARDINTYSNNVMAKMLLLNLGAARYGAPASWDKGVRAIRAWLAEKRLEMPELVLENGAGLSRIERISAASLARLLAWAPQSPAYYAFAASLPVLGQNGTLKSRLKDSPYAGRAWLKTGSLNGVRNLAGYVLDGQGRRKVLVLLINHDKAEAAGPLQEALIRLAVHPYPQ</sequence>
<dbReference type="SUPFAM" id="SSF56601">
    <property type="entry name" value="beta-lactamase/transpeptidase-like"/>
    <property type="match status" value="1"/>
</dbReference>
<gene>
    <name evidence="4" type="ORF">EDC61_1209</name>
</gene>
<reference evidence="4 5" key="1">
    <citation type="submission" date="2019-03" db="EMBL/GenBank/DDBJ databases">
        <title>Genomic Encyclopedia of Type Strains, Phase IV (KMG-IV): sequencing the most valuable type-strain genomes for metagenomic binning, comparative biology and taxonomic classification.</title>
        <authorList>
            <person name="Goeker M."/>
        </authorList>
    </citation>
    <scope>NUCLEOTIDE SEQUENCE [LARGE SCALE GENOMIC DNA]</scope>
    <source>
        <strain evidence="4 5">DSM 103923</strain>
    </source>
</reference>
<dbReference type="GO" id="GO:0006508">
    <property type="term" value="P:proteolysis"/>
    <property type="evidence" value="ECO:0007669"/>
    <property type="project" value="InterPro"/>
</dbReference>
<evidence type="ECO:0000256" key="2">
    <source>
        <dbReference type="ARBA" id="ARBA00022801"/>
    </source>
</evidence>
<evidence type="ECO:0000256" key="1">
    <source>
        <dbReference type="ARBA" id="ARBA00006096"/>
    </source>
</evidence>
<comment type="similarity">
    <text evidence="1">Belongs to the peptidase S13 family.</text>
</comment>
<name>A0A4R3JTV3_9PROT</name>
<protein>
    <submittedName>
        <fullName evidence="4">D-alanyl-D-alanine carboxypeptidase/D-alanyl-D-alanine-endopeptidase (Penicillin-binding protein 4)</fullName>
    </submittedName>
</protein>
<dbReference type="InterPro" id="IPR000667">
    <property type="entry name" value="Peptidase_S13"/>
</dbReference>
<dbReference type="EMBL" id="SLZY01000020">
    <property type="protein sequence ID" value="TCS69448.1"/>
    <property type="molecule type" value="Genomic_DNA"/>
</dbReference>
<dbReference type="PANTHER" id="PTHR30023:SF0">
    <property type="entry name" value="PENICILLIN-SENSITIVE CARBOXYPEPTIDASE A"/>
    <property type="match status" value="1"/>
</dbReference>
<keyword evidence="4" id="KW-0121">Carboxypeptidase</keyword>
<evidence type="ECO:0000313" key="4">
    <source>
        <dbReference type="EMBL" id="TCS69448.1"/>
    </source>
</evidence>
<comment type="caution">
    <text evidence="4">The sequence shown here is derived from an EMBL/GenBank/DDBJ whole genome shotgun (WGS) entry which is preliminary data.</text>
</comment>
<dbReference type="NCBIfam" id="TIGR00666">
    <property type="entry name" value="PBP4"/>
    <property type="match status" value="1"/>
</dbReference>
<dbReference type="GO" id="GO:0000270">
    <property type="term" value="P:peptidoglycan metabolic process"/>
    <property type="evidence" value="ECO:0007669"/>
    <property type="project" value="TreeGrafter"/>
</dbReference>
<dbReference type="GO" id="GO:0004185">
    <property type="term" value="F:serine-type carboxypeptidase activity"/>
    <property type="evidence" value="ECO:0007669"/>
    <property type="project" value="InterPro"/>
</dbReference>
<dbReference type="Proteomes" id="UP000295135">
    <property type="component" value="Unassembled WGS sequence"/>
</dbReference>
<evidence type="ECO:0000313" key="5">
    <source>
        <dbReference type="Proteomes" id="UP000295135"/>
    </source>
</evidence>
<dbReference type="Pfam" id="PF02113">
    <property type="entry name" value="Peptidase_S13"/>
    <property type="match status" value="1"/>
</dbReference>
<feature type="chain" id="PRO_5020903687" evidence="3">
    <location>
        <begin position="21"/>
        <end position="465"/>
    </location>
</feature>
<dbReference type="AlphaFoldDB" id="A0A4R3JTV3"/>
<dbReference type="Gene3D" id="3.50.80.20">
    <property type="entry name" value="D-Ala-D-Ala carboxypeptidase C, peptidase S13"/>
    <property type="match status" value="1"/>
</dbReference>